<comment type="subcellular location">
    <subcellularLocation>
        <location evidence="2">Mitochondrion outer membrane</location>
        <topology evidence="2">Single-pass membrane protein</topology>
    </subcellularLocation>
</comment>
<evidence type="ECO:0000256" key="4">
    <source>
        <dbReference type="ARBA" id="ARBA00012011"/>
    </source>
</evidence>
<dbReference type="InterPro" id="IPR039261">
    <property type="entry name" value="FNR_nucleotide-bd"/>
</dbReference>
<comment type="cofactor">
    <cofactor evidence="1 21">
        <name>FAD</name>
        <dbReference type="ChEBI" id="CHEBI:57692"/>
    </cofactor>
</comment>
<dbReference type="SMART" id="SM01117">
    <property type="entry name" value="Cyt-b5"/>
    <property type="match status" value="1"/>
</dbReference>
<feature type="binding site" evidence="21">
    <location>
        <position position="282"/>
    </location>
    <ligand>
        <name>FAD</name>
        <dbReference type="ChEBI" id="CHEBI:57692"/>
    </ligand>
</feature>
<dbReference type="GO" id="GO:0090524">
    <property type="term" value="F:cytochrome-b5 reductase activity, acting on NADH"/>
    <property type="evidence" value="ECO:0007669"/>
    <property type="project" value="UniProtKB-EC"/>
</dbReference>
<evidence type="ECO:0000256" key="3">
    <source>
        <dbReference type="ARBA" id="ARBA00006105"/>
    </source>
</evidence>
<evidence type="ECO:0000256" key="19">
    <source>
        <dbReference type="ARBA" id="ARBA00041256"/>
    </source>
</evidence>
<dbReference type="PANTHER" id="PTHR19370">
    <property type="entry name" value="NADH-CYTOCHROME B5 REDUCTASE"/>
    <property type="match status" value="1"/>
</dbReference>
<dbReference type="SUPFAM" id="SSF52343">
    <property type="entry name" value="Ferredoxin reductase-like, C-terminal NADP-linked domain"/>
    <property type="match status" value="1"/>
</dbReference>
<gene>
    <name evidence="25" type="ORF">M438DRAFT_324978</name>
</gene>
<evidence type="ECO:0000256" key="20">
    <source>
        <dbReference type="ARBA" id="ARBA00047682"/>
    </source>
</evidence>
<evidence type="ECO:0000256" key="1">
    <source>
        <dbReference type="ARBA" id="ARBA00001974"/>
    </source>
</evidence>
<dbReference type="InterPro" id="IPR017938">
    <property type="entry name" value="Riboflavin_synthase-like_b-brl"/>
</dbReference>
<keyword evidence="5" id="KW-0349">Heme</keyword>
<dbReference type="OrthoDB" id="432685at2759"/>
<evidence type="ECO:0000256" key="15">
    <source>
        <dbReference type="ARBA" id="ARBA00023128"/>
    </source>
</evidence>
<comment type="function">
    <text evidence="17">May mediate the reduction of outer membrane cytochrome b5.</text>
</comment>
<evidence type="ECO:0000256" key="17">
    <source>
        <dbReference type="ARBA" id="ARBA00037464"/>
    </source>
</evidence>
<protein>
    <recommendedName>
        <fullName evidence="18">NADH-cytochrome b5 reductase 2</fullName>
        <ecNumber evidence="4">1.6.2.2</ecNumber>
    </recommendedName>
    <alternativeName>
        <fullName evidence="19">Mitochondrial cytochrome b reductase</fullName>
    </alternativeName>
</protein>
<dbReference type="RefSeq" id="XP_029757405.1">
    <property type="nucleotide sequence ID" value="XM_029903074.1"/>
</dbReference>
<dbReference type="GO" id="GO:0005783">
    <property type="term" value="C:endoplasmic reticulum"/>
    <property type="evidence" value="ECO:0007669"/>
    <property type="project" value="TreeGrafter"/>
</dbReference>
<dbReference type="SUPFAM" id="SSF55856">
    <property type="entry name" value="Cytochrome b5-like heme/steroid binding domain"/>
    <property type="match status" value="1"/>
</dbReference>
<dbReference type="InterPro" id="IPR001199">
    <property type="entry name" value="Cyt_B5-like_heme/steroid-bd"/>
</dbReference>
<keyword evidence="26" id="KW-1185">Reference proteome</keyword>
<keyword evidence="9" id="KW-1000">Mitochondrion outer membrane</keyword>
<evidence type="ECO:0000256" key="5">
    <source>
        <dbReference type="ARBA" id="ARBA00022617"/>
    </source>
</evidence>
<feature type="binding site" evidence="21">
    <location>
        <position position="332"/>
    </location>
    <ligand>
        <name>FAD</name>
        <dbReference type="ChEBI" id="CHEBI:57692"/>
    </ligand>
</feature>
<proteinExistence type="inferred from homology"/>
<keyword evidence="11 22" id="KW-1133">Transmembrane helix</keyword>
<evidence type="ECO:0000256" key="2">
    <source>
        <dbReference type="ARBA" id="ARBA00004572"/>
    </source>
</evidence>
<keyword evidence="7 22" id="KW-0812">Transmembrane</keyword>
<evidence type="ECO:0000313" key="25">
    <source>
        <dbReference type="EMBL" id="KEQ81218.1"/>
    </source>
</evidence>
<evidence type="ECO:0000256" key="14">
    <source>
        <dbReference type="ARBA" id="ARBA00023027"/>
    </source>
</evidence>
<name>A0A074X776_AURPU</name>
<sequence>MSETTKEVTAEEVAKHNKKDDIWIIVHGKVYDVTKYTEDHPGGAPSLYEVAGQDATATFEDVGHSADARETMGQYLIGKLEGAEEESVEAKPKELPLLVRAAQNKKGNSRSSSEKLVRRLLEGAIGGGGIFLLYELIARSPMVGWLHHQHGGFWKGMLIASAASFSASAAVLLWISRHFQQQHTLASWPAHYKPKTVAKPITQATGFLKPQEYQTLPLVKKDKLSKNTYRFVFKLPKTDSILGLPIGQHLSIRGNVDGKSVSRSYTPVSNNSDAGELRLVIKCYPDGQLTGGYLEDLSVGDEVEFRGPKGAMKYGRGLADEIGMVAGGTGITPMYQIIRAICENPRDKTKVTLLYGSVSEEDILLRDELDKFAAKYPENFKVVYVLSKPSDEWKGPKGYIDKEMCQNELPGPKGKSKILLCGPPPLINSMKDGLSELGFEKPGAVSRLTDQVFCF</sequence>
<dbReference type="EC" id="1.6.2.2" evidence="4"/>
<dbReference type="PROSITE" id="PS50255">
    <property type="entry name" value="CYTOCHROME_B5_2"/>
    <property type="match status" value="1"/>
</dbReference>
<dbReference type="GeneID" id="40745380"/>
<keyword evidence="8" id="KW-0479">Metal-binding</keyword>
<evidence type="ECO:0000256" key="16">
    <source>
        <dbReference type="ARBA" id="ARBA00023136"/>
    </source>
</evidence>
<evidence type="ECO:0000256" key="9">
    <source>
        <dbReference type="ARBA" id="ARBA00022787"/>
    </source>
</evidence>
<feature type="binding site" evidence="21">
    <location>
        <position position="265"/>
    </location>
    <ligand>
        <name>FAD</name>
        <dbReference type="ChEBI" id="CHEBI:57692"/>
    </ligand>
</feature>
<dbReference type="Pfam" id="PF00970">
    <property type="entry name" value="FAD_binding_6"/>
    <property type="match status" value="1"/>
</dbReference>
<dbReference type="FunFam" id="3.40.50.80:FF:000009">
    <property type="entry name" value="NADH-cytochrome b5 reductase"/>
    <property type="match status" value="1"/>
</dbReference>
<reference evidence="25 26" key="1">
    <citation type="journal article" date="2014" name="BMC Genomics">
        <title>Genome sequencing of four Aureobasidium pullulans varieties: biotechnological potential, stress tolerance, and description of new species.</title>
        <authorList>
            <person name="Gostin Ar C."/>
            <person name="Ohm R.A."/>
            <person name="Kogej T."/>
            <person name="Sonjak S."/>
            <person name="Turk M."/>
            <person name="Zajc J."/>
            <person name="Zalar P."/>
            <person name="Grube M."/>
            <person name="Sun H."/>
            <person name="Han J."/>
            <person name="Sharma A."/>
            <person name="Chiniquy J."/>
            <person name="Ngan C.Y."/>
            <person name="Lipzen A."/>
            <person name="Barry K."/>
            <person name="Grigoriev I.V."/>
            <person name="Gunde-Cimerman N."/>
        </authorList>
    </citation>
    <scope>NUCLEOTIDE SEQUENCE [LARGE SCALE GENOMIC DNA]</scope>
    <source>
        <strain evidence="25 26">EXF-150</strain>
    </source>
</reference>
<dbReference type="PRINTS" id="PR00363">
    <property type="entry name" value="CYTOCHROMEB5"/>
</dbReference>
<dbReference type="InterPro" id="IPR001834">
    <property type="entry name" value="CBR-like"/>
</dbReference>
<dbReference type="GO" id="GO:0005741">
    <property type="term" value="C:mitochondrial outer membrane"/>
    <property type="evidence" value="ECO:0007669"/>
    <property type="project" value="UniProtKB-SubCell"/>
</dbReference>
<dbReference type="Gene3D" id="3.10.120.10">
    <property type="entry name" value="Cytochrome b5-like heme/steroid binding domain"/>
    <property type="match status" value="1"/>
</dbReference>
<dbReference type="InterPro" id="IPR001433">
    <property type="entry name" value="OxRdtase_FAD/NAD-bd"/>
</dbReference>
<feature type="binding site" evidence="21">
    <location>
        <position position="263"/>
    </location>
    <ligand>
        <name>FAD</name>
        <dbReference type="ChEBI" id="CHEBI:57692"/>
    </ligand>
</feature>
<dbReference type="SUPFAM" id="SSF63380">
    <property type="entry name" value="Riboflavin synthase domain-like"/>
    <property type="match status" value="1"/>
</dbReference>
<dbReference type="FunFam" id="2.40.30.10:FF:000032">
    <property type="entry name" value="NADH-cytochrome b5 reductase"/>
    <property type="match status" value="1"/>
</dbReference>
<dbReference type="Proteomes" id="UP000030706">
    <property type="component" value="Unassembled WGS sequence"/>
</dbReference>
<dbReference type="FunFam" id="3.10.120.10:FF:000002">
    <property type="entry name" value="Cytochrome b5 type B"/>
    <property type="match status" value="1"/>
</dbReference>
<evidence type="ECO:0000256" key="18">
    <source>
        <dbReference type="ARBA" id="ARBA00039435"/>
    </source>
</evidence>
<dbReference type="Pfam" id="PF00173">
    <property type="entry name" value="Cyt-b5"/>
    <property type="match status" value="1"/>
</dbReference>
<evidence type="ECO:0000256" key="6">
    <source>
        <dbReference type="ARBA" id="ARBA00022630"/>
    </source>
</evidence>
<keyword evidence="13" id="KW-0408">Iron</keyword>
<evidence type="ECO:0000259" key="24">
    <source>
        <dbReference type="PROSITE" id="PS51384"/>
    </source>
</evidence>
<evidence type="ECO:0000256" key="12">
    <source>
        <dbReference type="ARBA" id="ARBA00023002"/>
    </source>
</evidence>
<evidence type="ECO:0000256" key="8">
    <source>
        <dbReference type="ARBA" id="ARBA00022723"/>
    </source>
</evidence>
<feature type="transmembrane region" description="Helical" evidence="22">
    <location>
        <begin position="120"/>
        <end position="137"/>
    </location>
</feature>
<evidence type="ECO:0000256" key="11">
    <source>
        <dbReference type="ARBA" id="ARBA00022989"/>
    </source>
</evidence>
<dbReference type="Gene3D" id="3.40.50.80">
    <property type="entry name" value="Nucleotide-binding domain of ferredoxin-NADP reductase (FNR) module"/>
    <property type="match status" value="1"/>
</dbReference>
<comment type="similarity">
    <text evidence="3">Belongs to the flavoprotein pyridine nucleotide cytochrome reductase family.</text>
</comment>
<dbReference type="InterPro" id="IPR008333">
    <property type="entry name" value="Cbr1-like_FAD-bd_dom"/>
</dbReference>
<dbReference type="PANTHER" id="PTHR19370:SF178">
    <property type="entry name" value="CYTOCHROME-B5 REDUCTASE"/>
    <property type="match status" value="1"/>
</dbReference>
<dbReference type="InterPro" id="IPR036400">
    <property type="entry name" value="Cyt_B5-like_heme/steroid_sf"/>
</dbReference>
<keyword evidence="16 22" id="KW-0472">Membrane</keyword>
<feature type="binding site" evidence="21">
    <location>
        <position position="280"/>
    </location>
    <ligand>
        <name>FAD</name>
        <dbReference type="ChEBI" id="CHEBI:57692"/>
    </ligand>
</feature>
<evidence type="ECO:0000256" key="7">
    <source>
        <dbReference type="ARBA" id="ARBA00022692"/>
    </source>
</evidence>
<dbReference type="InterPro" id="IPR017927">
    <property type="entry name" value="FAD-bd_FR_type"/>
</dbReference>
<feature type="domain" description="FAD-binding FR-type" evidence="24">
    <location>
        <begin position="211"/>
        <end position="315"/>
    </location>
</feature>
<evidence type="ECO:0000259" key="23">
    <source>
        <dbReference type="PROSITE" id="PS50255"/>
    </source>
</evidence>
<dbReference type="PRINTS" id="PR00406">
    <property type="entry name" value="CYTB5RDTASE"/>
</dbReference>
<dbReference type="HOGENOM" id="CLU_003827_0_1_1"/>
<accession>A0A074X776</accession>
<dbReference type="Pfam" id="PF00175">
    <property type="entry name" value="NAD_binding_1"/>
    <property type="match status" value="1"/>
</dbReference>
<feature type="domain" description="Cytochrome b5 heme-binding" evidence="23">
    <location>
        <begin position="5"/>
        <end position="81"/>
    </location>
</feature>
<keyword evidence="6 21" id="KW-0285">Flavoprotein</keyword>
<evidence type="ECO:0000256" key="13">
    <source>
        <dbReference type="ARBA" id="ARBA00023004"/>
    </source>
</evidence>
<dbReference type="STRING" id="1043002.A0A074X776"/>
<organism evidence="25 26">
    <name type="scientific">Aureobasidium pullulans EXF-150</name>
    <dbReference type="NCBI Taxonomy" id="1043002"/>
    <lineage>
        <taxon>Eukaryota</taxon>
        <taxon>Fungi</taxon>
        <taxon>Dikarya</taxon>
        <taxon>Ascomycota</taxon>
        <taxon>Pezizomycotina</taxon>
        <taxon>Dothideomycetes</taxon>
        <taxon>Dothideomycetidae</taxon>
        <taxon>Dothideales</taxon>
        <taxon>Saccotheciaceae</taxon>
        <taxon>Aureobasidium</taxon>
    </lineage>
</organism>
<dbReference type="Gene3D" id="2.40.30.10">
    <property type="entry name" value="Translation factors"/>
    <property type="match status" value="1"/>
</dbReference>
<evidence type="ECO:0000256" key="22">
    <source>
        <dbReference type="SAM" id="Phobius"/>
    </source>
</evidence>
<dbReference type="PROSITE" id="PS51384">
    <property type="entry name" value="FAD_FR"/>
    <property type="match status" value="1"/>
</dbReference>
<dbReference type="CDD" id="cd06183">
    <property type="entry name" value="cyt_b5_reduct_like"/>
    <property type="match status" value="1"/>
</dbReference>
<dbReference type="GO" id="GO:0046872">
    <property type="term" value="F:metal ion binding"/>
    <property type="evidence" value="ECO:0007669"/>
    <property type="project" value="UniProtKB-KW"/>
</dbReference>
<evidence type="ECO:0000256" key="10">
    <source>
        <dbReference type="ARBA" id="ARBA00022827"/>
    </source>
</evidence>
<dbReference type="AlphaFoldDB" id="A0A074X776"/>
<keyword evidence="12" id="KW-0560">Oxidoreductase</keyword>
<keyword evidence="10 21" id="KW-0274">FAD</keyword>
<evidence type="ECO:0000256" key="21">
    <source>
        <dbReference type="PIRSR" id="PIRSR601834-1"/>
    </source>
</evidence>
<keyword evidence="14" id="KW-0520">NAD</keyword>
<dbReference type="EMBL" id="KL584993">
    <property type="protein sequence ID" value="KEQ81218.1"/>
    <property type="molecule type" value="Genomic_DNA"/>
</dbReference>
<keyword evidence="15" id="KW-0496">Mitochondrion</keyword>
<comment type="catalytic activity">
    <reaction evidence="20">
        <text>2 Fe(III)-[cytochrome b5] + NADH = 2 Fe(II)-[cytochrome b5] + NAD(+) + H(+)</text>
        <dbReference type="Rhea" id="RHEA:46680"/>
        <dbReference type="Rhea" id="RHEA-COMP:10438"/>
        <dbReference type="Rhea" id="RHEA-COMP:10439"/>
        <dbReference type="ChEBI" id="CHEBI:15378"/>
        <dbReference type="ChEBI" id="CHEBI:29033"/>
        <dbReference type="ChEBI" id="CHEBI:29034"/>
        <dbReference type="ChEBI" id="CHEBI:57540"/>
        <dbReference type="ChEBI" id="CHEBI:57945"/>
        <dbReference type="EC" id="1.6.2.2"/>
    </reaction>
</comment>
<feature type="transmembrane region" description="Helical" evidence="22">
    <location>
        <begin position="157"/>
        <end position="175"/>
    </location>
</feature>
<evidence type="ECO:0000313" key="26">
    <source>
        <dbReference type="Proteomes" id="UP000030706"/>
    </source>
</evidence>